<feature type="domain" description="2EXR" evidence="7">
    <location>
        <begin position="426"/>
        <end position="525"/>
    </location>
</feature>
<evidence type="ECO:0000256" key="4">
    <source>
        <dbReference type="ARBA" id="ARBA00023004"/>
    </source>
</evidence>
<evidence type="ECO:0000256" key="6">
    <source>
        <dbReference type="SAM" id="Phobius"/>
    </source>
</evidence>
<comment type="cofactor">
    <cofactor evidence="1 5">
        <name>heme</name>
        <dbReference type="ChEBI" id="CHEBI:30413"/>
    </cofactor>
</comment>
<evidence type="ECO:0000259" key="7">
    <source>
        <dbReference type="Pfam" id="PF20150"/>
    </source>
</evidence>
<dbReference type="GO" id="GO:0005506">
    <property type="term" value="F:iron ion binding"/>
    <property type="evidence" value="ECO:0007669"/>
    <property type="project" value="InterPro"/>
</dbReference>
<feature type="transmembrane region" description="Helical" evidence="6">
    <location>
        <begin position="44"/>
        <end position="64"/>
    </location>
</feature>
<keyword evidence="6" id="KW-1133">Transmembrane helix</keyword>
<feature type="non-terminal residue" evidence="8">
    <location>
        <position position="1026"/>
    </location>
</feature>
<keyword evidence="3 5" id="KW-0479">Metal-binding</keyword>
<dbReference type="PANTHER" id="PTHR24301">
    <property type="entry name" value="THROMBOXANE-A SYNTHASE"/>
    <property type="match status" value="1"/>
</dbReference>
<dbReference type="PROSITE" id="PS00086">
    <property type="entry name" value="CYTOCHROME_P450"/>
    <property type="match status" value="1"/>
</dbReference>
<feature type="transmembrane region" description="Helical" evidence="6">
    <location>
        <begin position="214"/>
        <end position="236"/>
    </location>
</feature>
<dbReference type="EMBL" id="NCSJ02000072">
    <property type="protein sequence ID" value="RFU31610.1"/>
    <property type="molecule type" value="Genomic_DNA"/>
</dbReference>
<feature type="transmembrane region" description="Helical" evidence="6">
    <location>
        <begin position="76"/>
        <end position="95"/>
    </location>
</feature>
<dbReference type="STRING" id="5539.A0A3E2HDY5"/>
<dbReference type="GO" id="GO:0016705">
    <property type="term" value="F:oxidoreductase activity, acting on paired donors, with incorporation or reduction of molecular oxygen"/>
    <property type="evidence" value="ECO:0007669"/>
    <property type="project" value="InterPro"/>
</dbReference>
<name>A0A3E2HDY5_SCYLI</name>
<dbReference type="InterPro" id="IPR036396">
    <property type="entry name" value="Cyt_P450_sf"/>
</dbReference>
<evidence type="ECO:0000313" key="9">
    <source>
        <dbReference type="Proteomes" id="UP000258309"/>
    </source>
</evidence>
<proteinExistence type="inferred from homology"/>
<feature type="transmembrane region" description="Helical" evidence="6">
    <location>
        <begin position="176"/>
        <end position="202"/>
    </location>
</feature>
<evidence type="ECO:0000313" key="8">
    <source>
        <dbReference type="EMBL" id="RFU31610.1"/>
    </source>
</evidence>
<dbReference type="InterPro" id="IPR045518">
    <property type="entry name" value="2EXR"/>
</dbReference>
<dbReference type="Pfam" id="PF00067">
    <property type="entry name" value="p450"/>
    <property type="match status" value="1"/>
</dbReference>
<dbReference type="PANTHER" id="PTHR24301:SF2">
    <property type="entry name" value="THROMBOXANE-A SYNTHASE"/>
    <property type="match status" value="1"/>
</dbReference>
<keyword evidence="5" id="KW-0349">Heme</keyword>
<reference evidence="8 9" key="1">
    <citation type="submission" date="2018-05" db="EMBL/GenBank/DDBJ databases">
        <title>Draft genome sequence of Scytalidium lignicola DSM 105466, a ubiquitous saprotrophic fungus.</title>
        <authorList>
            <person name="Buettner E."/>
            <person name="Gebauer A.M."/>
            <person name="Hofrichter M."/>
            <person name="Liers C."/>
            <person name="Kellner H."/>
        </authorList>
    </citation>
    <scope>NUCLEOTIDE SEQUENCE [LARGE SCALE GENOMIC DNA]</scope>
    <source>
        <strain evidence="8 9">DSM 105466</strain>
    </source>
</reference>
<dbReference type="OrthoDB" id="3473305at2759"/>
<dbReference type="InterPro" id="IPR002403">
    <property type="entry name" value="Cyt_P450_E_grp-IV"/>
</dbReference>
<keyword evidence="6" id="KW-0472">Membrane</keyword>
<comment type="caution">
    <text evidence="8">The sequence shown here is derived from an EMBL/GenBank/DDBJ whole genome shotgun (WGS) entry which is preliminary data.</text>
</comment>
<evidence type="ECO:0000256" key="1">
    <source>
        <dbReference type="ARBA" id="ARBA00001971"/>
    </source>
</evidence>
<dbReference type="GO" id="GO:0020037">
    <property type="term" value="F:heme binding"/>
    <property type="evidence" value="ECO:0007669"/>
    <property type="project" value="InterPro"/>
</dbReference>
<comment type="similarity">
    <text evidence="2">Belongs to the cytochrome P450 family.</text>
</comment>
<protein>
    <recommendedName>
        <fullName evidence="7">2EXR domain-containing protein</fullName>
    </recommendedName>
</protein>
<evidence type="ECO:0000256" key="3">
    <source>
        <dbReference type="ARBA" id="ARBA00022723"/>
    </source>
</evidence>
<dbReference type="Gene3D" id="1.10.630.10">
    <property type="entry name" value="Cytochrome P450"/>
    <property type="match status" value="1"/>
</dbReference>
<sequence length="1026" mass="115974">MAATNALFWTERGWDGSEAMVDKSLPHCVYLPEHTRITLFSREMIKTIIVTLQGIQAIILLTGFLSTSSTNTFNPFMAVDIIFFPLACIGLLRLCSSFWLSDDFAYSADNVPQLTGLGGRRLSLDSLLDCPSSALPSRFRKTSFWPSRLFRIIFYLPILGICVMAILFMFNGGEFTATVFVAVVFYILWLTATGVIFSYYFVRGHTTTTVIPCITSAWYKVYTGIIMGLAVVLIIISCIETRVTPCGKYTSGPGIDADIIACLMTSPVVLGPGPDFLFFGLVAHNFEEFGNGSVSIIPGKQHEYNFTGYYRLLQVMIIGYSYRLLQAITGYYRLLQVMVTSYYRLLQVIITGYYRLLQALQATTGLRAAGFTCYPYMTVRDHIPHNHKNFTADSLVLVSREMGNSQSALTIEETSGEEKPDLYPFFPRFNEFPFEIRAKIWELTIEPRIVGIIPYQIKPRCWSIKSIIRPPGAMHTCREARNIVAPHYYPLEVAVASKGEINQLSDFAVIDAEPLILFNFSLDTIHFVDINPPNKPIPSEGEAIKKKPTIATNALDLLILKEGENIFGPGMMRWVQTNFRIMEWSYIFEGKQTWDSPVKGGDPLLRTGHLITHPPHSSDFDNSRTMVQRLREDGAVVFPDTHSAPDMKANLFEVVDAPIDDVILEKWCQFSREMLRNNTVAAQPSQPLVDDWVIESANWTADQLVFVDESASNERTGDRKYGWVPEWCIRIAGELRDPSKAEFLDRQILSDIAQPTSRRHSFFQIRFPGNKPVAYSGLQDYALSTFIRFRRDNRMGKGGGGLMEKLLEEQAILGKESFSDLDIAAKYADHLDAGTKTTSDILPFGLWVLSLPCHIHFQQRLALEVKFLKESTLSLMDEQGISVPPVDLCDRLPFLDAVSKELLRLYAPIPESQPRTSMYDATIDGYLVPAGTVVSCQAYSLHRNPNVFYYPHQFSSDRWQGSEDDITEMNRWWWPFSSGGRMCIGIQDKDVISSFTNVKPSRLLKVTRETGGDNFNPYINLPYMET</sequence>
<dbReference type="SUPFAM" id="SSF48264">
    <property type="entry name" value="Cytochrome P450"/>
    <property type="match status" value="1"/>
</dbReference>
<dbReference type="Pfam" id="PF20150">
    <property type="entry name" value="2EXR"/>
    <property type="match status" value="1"/>
</dbReference>
<dbReference type="GO" id="GO:0004497">
    <property type="term" value="F:monooxygenase activity"/>
    <property type="evidence" value="ECO:0007669"/>
    <property type="project" value="InterPro"/>
</dbReference>
<keyword evidence="4 5" id="KW-0408">Iron</keyword>
<evidence type="ECO:0000256" key="2">
    <source>
        <dbReference type="ARBA" id="ARBA00010617"/>
    </source>
</evidence>
<dbReference type="InterPro" id="IPR017972">
    <property type="entry name" value="Cyt_P450_CS"/>
</dbReference>
<feature type="non-terminal residue" evidence="8">
    <location>
        <position position="1"/>
    </location>
</feature>
<evidence type="ECO:0000256" key="5">
    <source>
        <dbReference type="PIRSR" id="PIRSR602403-1"/>
    </source>
</evidence>
<dbReference type="PRINTS" id="PR00465">
    <property type="entry name" value="EP450IV"/>
</dbReference>
<keyword evidence="9" id="KW-1185">Reference proteome</keyword>
<gene>
    <name evidence="8" type="ORF">B7463_g4748</name>
</gene>
<feature type="transmembrane region" description="Helical" evidence="6">
    <location>
        <begin position="149"/>
        <end position="170"/>
    </location>
</feature>
<accession>A0A3E2HDY5</accession>
<feature type="binding site" description="axial binding residue" evidence="5">
    <location>
        <position position="983"/>
    </location>
    <ligand>
        <name>heme</name>
        <dbReference type="ChEBI" id="CHEBI:30413"/>
    </ligand>
    <ligandPart>
        <name>Fe</name>
        <dbReference type="ChEBI" id="CHEBI:18248"/>
    </ligandPart>
</feature>
<organism evidence="8 9">
    <name type="scientific">Scytalidium lignicola</name>
    <name type="common">Hyphomycete</name>
    <dbReference type="NCBI Taxonomy" id="5539"/>
    <lineage>
        <taxon>Eukaryota</taxon>
        <taxon>Fungi</taxon>
        <taxon>Dikarya</taxon>
        <taxon>Ascomycota</taxon>
        <taxon>Pezizomycotina</taxon>
        <taxon>Leotiomycetes</taxon>
        <taxon>Leotiomycetes incertae sedis</taxon>
        <taxon>Scytalidium</taxon>
    </lineage>
</organism>
<dbReference type="AlphaFoldDB" id="A0A3E2HDY5"/>
<dbReference type="InterPro" id="IPR001128">
    <property type="entry name" value="Cyt_P450"/>
</dbReference>
<dbReference type="Proteomes" id="UP000258309">
    <property type="component" value="Unassembled WGS sequence"/>
</dbReference>
<keyword evidence="6" id="KW-0812">Transmembrane</keyword>